<sequence length="220" mass="24949">MERTSELEDFHFKFKISIVGDTGVGKSSFLDAITQNLGKVVENESSTELNTKTTFYIDDSYMYKIVYFDMQGKERHHKYIHNYCNGSTGVIFLFDASKRSTFEKVEQWIIECEKCDAPIKILVGNKIDVVMTKKNVLNPVTKVEGLGLARKYGMEYFETSSIGEASIVQVFDHLFNSLLNLIPNPPDPEALMGKNVVLGKRVSSDIKFKMALADMLPNYD</sequence>
<gene>
    <name evidence="2" type="ORF">ECRASSUSDP1_LOCUS21474</name>
</gene>
<organism evidence="2 3">
    <name type="scientific">Euplotes crassus</name>
    <dbReference type="NCBI Taxonomy" id="5936"/>
    <lineage>
        <taxon>Eukaryota</taxon>
        <taxon>Sar</taxon>
        <taxon>Alveolata</taxon>
        <taxon>Ciliophora</taxon>
        <taxon>Intramacronucleata</taxon>
        <taxon>Spirotrichea</taxon>
        <taxon>Hypotrichia</taxon>
        <taxon>Euplotida</taxon>
        <taxon>Euplotidae</taxon>
        <taxon>Moneuplotes</taxon>
    </lineage>
</organism>
<dbReference type="PANTHER" id="PTHR47978">
    <property type="match status" value="1"/>
</dbReference>
<dbReference type="Pfam" id="PF00071">
    <property type="entry name" value="Ras"/>
    <property type="match status" value="1"/>
</dbReference>
<dbReference type="PRINTS" id="PR00449">
    <property type="entry name" value="RASTRNSFRMNG"/>
</dbReference>
<dbReference type="GO" id="GO:0003924">
    <property type="term" value="F:GTPase activity"/>
    <property type="evidence" value="ECO:0007669"/>
    <property type="project" value="InterPro"/>
</dbReference>
<dbReference type="InterPro" id="IPR005225">
    <property type="entry name" value="Small_GTP-bd"/>
</dbReference>
<evidence type="ECO:0000313" key="3">
    <source>
        <dbReference type="Proteomes" id="UP001295684"/>
    </source>
</evidence>
<dbReference type="Gene3D" id="3.40.50.300">
    <property type="entry name" value="P-loop containing nucleotide triphosphate hydrolases"/>
    <property type="match status" value="1"/>
</dbReference>
<dbReference type="NCBIfam" id="TIGR00231">
    <property type="entry name" value="small_GTP"/>
    <property type="match status" value="1"/>
</dbReference>
<dbReference type="CDD" id="cd00154">
    <property type="entry name" value="Rab"/>
    <property type="match status" value="1"/>
</dbReference>
<keyword evidence="3" id="KW-1185">Reference proteome</keyword>
<protein>
    <submittedName>
        <fullName evidence="2">Uncharacterized protein</fullName>
    </submittedName>
</protein>
<dbReference type="EMBL" id="CAMPGE010021954">
    <property type="protein sequence ID" value="CAI2380048.1"/>
    <property type="molecule type" value="Genomic_DNA"/>
</dbReference>
<dbReference type="SUPFAM" id="SSF52540">
    <property type="entry name" value="P-loop containing nucleoside triphosphate hydrolases"/>
    <property type="match status" value="1"/>
</dbReference>
<accession>A0AAD2D5B0</accession>
<evidence type="ECO:0000313" key="2">
    <source>
        <dbReference type="EMBL" id="CAI2380048.1"/>
    </source>
</evidence>
<dbReference type="PROSITE" id="PS51419">
    <property type="entry name" value="RAB"/>
    <property type="match status" value="1"/>
</dbReference>
<evidence type="ECO:0000256" key="1">
    <source>
        <dbReference type="ARBA" id="ARBA00022741"/>
    </source>
</evidence>
<keyword evidence="1" id="KW-0547">Nucleotide-binding</keyword>
<dbReference type="GO" id="GO:0005525">
    <property type="term" value="F:GTP binding"/>
    <property type="evidence" value="ECO:0007669"/>
    <property type="project" value="InterPro"/>
</dbReference>
<dbReference type="Proteomes" id="UP001295684">
    <property type="component" value="Unassembled WGS sequence"/>
</dbReference>
<name>A0AAD2D5B0_EUPCR</name>
<dbReference type="AlphaFoldDB" id="A0AAD2D5B0"/>
<comment type="caution">
    <text evidence="2">The sequence shown here is derived from an EMBL/GenBank/DDBJ whole genome shotgun (WGS) entry which is preliminary data.</text>
</comment>
<dbReference type="SMART" id="SM00173">
    <property type="entry name" value="RAS"/>
    <property type="match status" value="1"/>
</dbReference>
<dbReference type="InterPro" id="IPR001806">
    <property type="entry name" value="Small_GTPase"/>
</dbReference>
<dbReference type="SMART" id="SM00175">
    <property type="entry name" value="RAB"/>
    <property type="match status" value="1"/>
</dbReference>
<dbReference type="InterPro" id="IPR027417">
    <property type="entry name" value="P-loop_NTPase"/>
</dbReference>
<proteinExistence type="predicted"/>
<reference evidence="2" key="1">
    <citation type="submission" date="2023-07" db="EMBL/GenBank/DDBJ databases">
        <authorList>
            <consortium name="AG Swart"/>
            <person name="Singh M."/>
            <person name="Singh A."/>
            <person name="Seah K."/>
            <person name="Emmerich C."/>
        </authorList>
    </citation>
    <scope>NUCLEOTIDE SEQUENCE</scope>
    <source>
        <strain evidence="2">DP1</strain>
    </source>
</reference>